<accession>A0ABP6T697</accession>
<keyword evidence="3" id="KW-1185">Reference proteome</keyword>
<feature type="region of interest" description="Disordered" evidence="1">
    <location>
        <begin position="1"/>
        <end position="22"/>
    </location>
</feature>
<reference evidence="3" key="1">
    <citation type="journal article" date="2019" name="Int. J. Syst. Evol. Microbiol.">
        <title>The Global Catalogue of Microorganisms (GCM) 10K type strain sequencing project: providing services to taxonomists for standard genome sequencing and annotation.</title>
        <authorList>
            <consortium name="The Broad Institute Genomics Platform"/>
            <consortium name="The Broad Institute Genome Sequencing Center for Infectious Disease"/>
            <person name="Wu L."/>
            <person name="Ma J."/>
        </authorList>
    </citation>
    <scope>NUCLEOTIDE SEQUENCE [LARGE SCALE GENOMIC DNA]</scope>
    <source>
        <strain evidence="3">JCM 9458</strain>
    </source>
</reference>
<dbReference type="EMBL" id="BAAAYN010000043">
    <property type="protein sequence ID" value="GAA3393638.1"/>
    <property type="molecule type" value="Genomic_DNA"/>
</dbReference>
<name>A0ABP6T697_9ACTN</name>
<evidence type="ECO:0000313" key="3">
    <source>
        <dbReference type="Proteomes" id="UP001501676"/>
    </source>
</evidence>
<evidence type="ECO:0000256" key="1">
    <source>
        <dbReference type="SAM" id="MobiDB-lite"/>
    </source>
</evidence>
<proteinExistence type="predicted"/>
<gene>
    <name evidence="2" type="ORF">GCM10020369_59970</name>
</gene>
<protein>
    <submittedName>
        <fullName evidence="2">Uncharacterized protein</fullName>
    </submittedName>
</protein>
<feature type="compositionally biased region" description="Polar residues" evidence="1">
    <location>
        <begin position="1"/>
        <end position="13"/>
    </location>
</feature>
<sequence>MRSLRSRLNTESSKPIPLPLGARPTGPAGVCNWVTMPAFGFSVLRGRLGLLPKRSSPLAPGRQEELRVVRSRMPDTNAAPGPLTGLRVPVRCERTTADR</sequence>
<dbReference type="Proteomes" id="UP001501676">
    <property type="component" value="Unassembled WGS sequence"/>
</dbReference>
<organism evidence="2 3">
    <name type="scientific">Cryptosporangium minutisporangium</name>
    <dbReference type="NCBI Taxonomy" id="113569"/>
    <lineage>
        <taxon>Bacteria</taxon>
        <taxon>Bacillati</taxon>
        <taxon>Actinomycetota</taxon>
        <taxon>Actinomycetes</taxon>
        <taxon>Cryptosporangiales</taxon>
        <taxon>Cryptosporangiaceae</taxon>
        <taxon>Cryptosporangium</taxon>
    </lineage>
</organism>
<comment type="caution">
    <text evidence="2">The sequence shown here is derived from an EMBL/GenBank/DDBJ whole genome shotgun (WGS) entry which is preliminary data.</text>
</comment>
<evidence type="ECO:0000313" key="2">
    <source>
        <dbReference type="EMBL" id="GAA3393638.1"/>
    </source>
</evidence>